<dbReference type="Proteomes" id="UP000794436">
    <property type="component" value="Unassembled WGS sequence"/>
</dbReference>
<dbReference type="Pfam" id="PF12697">
    <property type="entry name" value="Abhydrolase_6"/>
    <property type="match status" value="1"/>
</dbReference>
<dbReference type="InterPro" id="IPR029058">
    <property type="entry name" value="AB_hydrolase_fold"/>
</dbReference>
<evidence type="ECO:0000313" key="3">
    <source>
        <dbReference type="Proteomes" id="UP000794436"/>
    </source>
</evidence>
<dbReference type="EMBL" id="SPLM01000146">
    <property type="protein sequence ID" value="TMW56038.1"/>
    <property type="molecule type" value="Genomic_DNA"/>
</dbReference>
<dbReference type="AlphaFoldDB" id="A0A8K1FEP0"/>
<dbReference type="Gene3D" id="3.40.50.1820">
    <property type="entry name" value="alpha/beta hydrolase"/>
    <property type="match status" value="1"/>
</dbReference>
<organism evidence="2 3">
    <name type="scientific">Pythium oligandrum</name>
    <name type="common">Mycoparasitic fungus</name>
    <dbReference type="NCBI Taxonomy" id="41045"/>
    <lineage>
        <taxon>Eukaryota</taxon>
        <taxon>Sar</taxon>
        <taxon>Stramenopiles</taxon>
        <taxon>Oomycota</taxon>
        <taxon>Peronosporomycetes</taxon>
        <taxon>Pythiales</taxon>
        <taxon>Pythiaceae</taxon>
        <taxon>Pythium</taxon>
    </lineage>
</organism>
<evidence type="ECO:0000313" key="2">
    <source>
        <dbReference type="EMBL" id="TMW56038.1"/>
    </source>
</evidence>
<proteinExistence type="predicted"/>
<comment type="caution">
    <text evidence="2">The sequence shown here is derived from an EMBL/GenBank/DDBJ whole genome shotgun (WGS) entry which is preliminary data.</text>
</comment>
<reference evidence="2" key="1">
    <citation type="submission" date="2019-03" db="EMBL/GenBank/DDBJ databases">
        <title>Long read genome sequence of the mycoparasitic Pythium oligandrum ATCC 38472 isolated from sugarbeet rhizosphere.</title>
        <authorList>
            <person name="Gaulin E."/>
        </authorList>
    </citation>
    <scope>NUCLEOTIDE SEQUENCE</scope>
    <source>
        <strain evidence="2">ATCC 38472_TT</strain>
    </source>
</reference>
<dbReference type="OrthoDB" id="94039at2759"/>
<feature type="domain" description="AB hydrolase-1" evidence="1">
    <location>
        <begin position="9"/>
        <end position="290"/>
    </location>
</feature>
<dbReference type="InterPro" id="IPR000073">
    <property type="entry name" value="AB_hydrolase_1"/>
</dbReference>
<sequence>MTTERIVKLFAHGGGLSQETWKPIIRRVMTAPLLQRVKSEVVTFDWRYHGANHRLQEPGTVHYLNGDEGSPRVSHTAREWTHWAPRDLHDIVKTLRREDSALARRTRIVGIGHSMGACSIINLEIAYPGTFDGIIAFEPVCNEDTLPGDPKAFVSKMVANTLQREHTWDSWDDVATHFKSFKAYRRWHDEAVDAYLEGCVVQTEDGKFRLACDPVQEASLYCHDIMKFTVEDHSRLGCKVVYEHGEITPLFNAEATAIVVKALPDKVFLSSAMKGVGHMMVLEDPVACAERIIQDLEVSPVFQHTP</sequence>
<protein>
    <recommendedName>
        <fullName evidence="1">AB hydrolase-1 domain-containing protein</fullName>
    </recommendedName>
</protein>
<evidence type="ECO:0000259" key="1">
    <source>
        <dbReference type="Pfam" id="PF12697"/>
    </source>
</evidence>
<accession>A0A8K1FEP0</accession>
<gene>
    <name evidence="2" type="ORF">Poli38472_008686</name>
</gene>
<dbReference type="SUPFAM" id="SSF53474">
    <property type="entry name" value="alpha/beta-Hydrolases"/>
    <property type="match status" value="1"/>
</dbReference>
<name>A0A8K1FEP0_PYTOL</name>
<keyword evidence="3" id="KW-1185">Reference proteome</keyword>